<dbReference type="Gene3D" id="3.40.50.970">
    <property type="match status" value="1"/>
</dbReference>
<dbReference type="SUPFAM" id="SSF52518">
    <property type="entry name" value="Thiamin diphosphate-binding fold (THDP-binding)"/>
    <property type="match status" value="1"/>
</dbReference>
<evidence type="ECO:0000259" key="3">
    <source>
        <dbReference type="Pfam" id="PF02775"/>
    </source>
</evidence>
<dbReference type="Pfam" id="PF02775">
    <property type="entry name" value="TPP_enzyme_C"/>
    <property type="match status" value="1"/>
</dbReference>
<dbReference type="CDD" id="cd03375">
    <property type="entry name" value="TPP_OGFOR"/>
    <property type="match status" value="1"/>
</dbReference>
<dbReference type="InterPro" id="IPR011766">
    <property type="entry name" value="TPP_enzyme_TPP-bd"/>
</dbReference>
<protein>
    <submittedName>
        <fullName evidence="4">2-oxoglutarate ferredoxin oxidoreductase subunit beta</fullName>
        <ecNumber evidence="4">1.2.7.11</ecNumber>
        <ecNumber evidence="4">1.2.7.3</ecNumber>
    </submittedName>
</protein>
<dbReference type="InterPro" id="IPR011896">
    <property type="entry name" value="OFOB"/>
</dbReference>
<reference evidence="4 5" key="1">
    <citation type="submission" date="2021-03" db="EMBL/GenBank/DDBJ databases">
        <title>Genomic Encyclopedia of Type Strains, Phase IV (KMG-IV): sequencing the most valuable type-strain genomes for metagenomic binning, comparative biology and taxonomic classification.</title>
        <authorList>
            <person name="Goeker M."/>
        </authorList>
    </citation>
    <scope>NUCLEOTIDE SEQUENCE [LARGE SCALE GENOMIC DNA]</scope>
    <source>
        <strain evidence="4 5">DSM 24738</strain>
    </source>
</reference>
<feature type="domain" description="Thiamine pyrophosphate enzyme TPP-binding" evidence="3">
    <location>
        <begin position="52"/>
        <end position="199"/>
    </location>
</feature>
<dbReference type="RefSeq" id="WP_245203592.1">
    <property type="nucleotide sequence ID" value="NZ_JAGGKT010000002.1"/>
</dbReference>
<dbReference type="InterPro" id="IPR029061">
    <property type="entry name" value="THDP-binding"/>
</dbReference>
<accession>A0ABS4GLI7</accession>
<gene>
    <name evidence="4" type="ORF">J2Z37_001133</name>
</gene>
<evidence type="ECO:0000313" key="4">
    <source>
        <dbReference type="EMBL" id="MBP1931136.1"/>
    </source>
</evidence>
<evidence type="ECO:0000256" key="1">
    <source>
        <dbReference type="ARBA" id="ARBA00001966"/>
    </source>
</evidence>
<sequence>MADTVVTAKDYMNGNPITWCPGCGDFSVLKCMHRALASLNIQPEDTVLVSGIGCSGKIGHYHGGYAIHGTHGRSLPIAQGVKASRPDLTVIAAGGDGDGYGIGVGHLVHAARRNLNITYVVMDNGVYGNTKGQTSPTSPLGYQSSTTPFGNADLPINPLLLAWASGASFVAQGFSGDAKHLENLIAQGVQHEGFSLINIFSPCVVFNKAQGYDFYRQKINYIETPASNAQDYVGVITPPSMPVGVLWKSYQKDSLPAKEPRQSKAEGTDIASYLRSKLA</sequence>
<dbReference type="NCBIfam" id="TIGR02177">
    <property type="entry name" value="PorB_KorB"/>
    <property type="match status" value="1"/>
</dbReference>
<dbReference type="PANTHER" id="PTHR48084">
    <property type="entry name" value="2-OXOGLUTARATE OXIDOREDUCTASE SUBUNIT KORB-RELATED"/>
    <property type="match status" value="1"/>
</dbReference>
<comment type="cofactor">
    <cofactor evidence="1">
        <name>[4Fe-4S] cluster</name>
        <dbReference type="ChEBI" id="CHEBI:49883"/>
    </cofactor>
</comment>
<dbReference type="PANTHER" id="PTHR48084:SF4">
    <property type="entry name" value="2-OXOGLUTARATE OXIDOREDUCTASE SUBUNIT KORB"/>
    <property type="match status" value="1"/>
</dbReference>
<dbReference type="InterPro" id="IPR051457">
    <property type="entry name" value="2-oxoacid:Fd_oxidoreductase"/>
</dbReference>
<keyword evidence="2 4" id="KW-0560">Oxidoreductase</keyword>
<name>A0ABS4GLI7_9BACL</name>
<proteinExistence type="predicted"/>
<organism evidence="4 5">
    <name type="scientific">Ammoniphilus resinae</name>
    <dbReference type="NCBI Taxonomy" id="861532"/>
    <lineage>
        <taxon>Bacteria</taxon>
        <taxon>Bacillati</taxon>
        <taxon>Bacillota</taxon>
        <taxon>Bacilli</taxon>
        <taxon>Bacillales</taxon>
        <taxon>Paenibacillaceae</taxon>
        <taxon>Aneurinibacillus group</taxon>
        <taxon>Ammoniphilus</taxon>
    </lineage>
</organism>
<dbReference type="GO" id="GO:0047553">
    <property type="term" value="F:2-oxoglutarate synthase activity"/>
    <property type="evidence" value="ECO:0007669"/>
    <property type="project" value="UniProtKB-EC"/>
</dbReference>
<dbReference type="EMBL" id="JAGGKT010000002">
    <property type="protein sequence ID" value="MBP1931136.1"/>
    <property type="molecule type" value="Genomic_DNA"/>
</dbReference>
<keyword evidence="5" id="KW-1185">Reference proteome</keyword>
<evidence type="ECO:0000313" key="5">
    <source>
        <dbReference type="Proteomes" id="UP001519343"/>
    </source>
</evidence>
<comment type="caution">
    <text evidence="4">The sequence shown here is derived from an EMBL/GenBank/DDBJ whole genome shotgun (WGS) entry which is preliminary data.</text>
</comment>
<dbReference type="Proteomes" id="UP001519343">
    <property type="component" value="Unassembled WGS sequence"/>
</dbReference>
<dbReference type="EC" id="1.2.7.3" evidence="4"/>
<dbReference type="EC" id="1.2.7.11" evidence="4"/>
<evidence type="ECO:0000256" key="2">
    <source>
        <dbReference type="ARBA" id="ARBA00023002"/>
    </source>
</evidence>